<protein>
    <recommendedName>
        <fullName evidence="3">Aspartyl protease</fullName>
    </recommendedName>
</protein>
<comment type="caution">
    <text evidence="1">The sequence shown here is derived from an EMBL/GenBank/DDBJ whole genome shotgun (WGS) entry which is preliminary data.</text>
</comment>
<organism evidence="1 2">
    <name type="scientific">Terrihalobacillus insolitus</name>
    <dbReference type="NCBI Taxonomy" id="2950438"/>
    <lineage>
        <taxon>Bacteria</taxon>
        <taxon>Bacillati</taxon>
        <taxon>Bacillota</taxon>
        <taxon>Bacilli</taxon>
        <taxon>Bacillales</taxon>
        <taxon>Bacillaceae</taxon>
        <taxon>Terrihalobacillus</taxon>
    </lineage>
</organism>
<dbReference type="AlphaFoldDB" id="A0A9X3WRK4"/>
<gene>
    <name evidence="1" type="ORF">NC797_09545</name>
</gene>
<dbReference type="RefSeq" id="WP_272436554.1">
    <property type="nucleotide sequence ID" value="NZ_JAMQKB010000008.1"/>
</dbReference>
<sequence length="57" mass="6341">MKIHIQYGLPFVELEVTFRGNKLLLDNVLLDTGSAGTIFNANVVEKIKERSFCISAS</sequence>
<dbReference type="EMBL" id="JAMQKB010000008">
    <property type="protein sequence ID" value="MDC3424752.1"/>
    <property type="molecule type" value="Genomic_DNA"/>
</dbReference>
<reference evidence="1" key="1">
    <citation type="submission" date="2022-06" db="EMBL/GenBank/DDBJ databases">
        <title>Aquibacillus sp. a new bacterium isolated from soil saline samples.</title>
        <authorList>
            <person name="Galisteo C."/>
            <person name="De La Haba R."/>
            <person name="Sanchez-Porro C."/>
            <person name="Ventosa A."/>
        </authorList>
    </citation>
    <scope>NUCLEOTIDE SEQUENCE</scope>
    <source>
        <strain evidence="1">3ASR75-11</strain>
    </source>
</reference>
<proteinExistence type="predicted"/>
<dbReference type="Proteomes" id="UP001145050">
    <property type="component" value="Unassembled WGS sequence"/>
</dbReference>
<accession>A0A9X3WRK4</accession>
<evidence type="ECO:0000313" key="1">
    <source>
        <dbReference type="EMBL" id="MDC3424752.1"/>
    </source>
</evidence>
<name>A0A9X3WRK4_9BACI</name>
<keyword evidence="2" id="KW-1185">Reference proteome</keyword>
<evidence type="ECO:0000313" key="2">
    <source>
        <dbReference type="Proteomes" id="UP001145050"/>
    </source>
</evidence>
<evidence type="ECO:0008006" key="3">
    <source>
        <dbReference type="Google" id="ProtNLM"/>
    </source>
</evidence>